<dbReference type="OrthoDB" id="174716at2759"/>
<reference evidence="3" key="1">
    <citation type="submission" date="2014-09" db="EMBL/GenBank/DDBJ databases">
        <authorList>
            <person name="Sharma Rahul"/>
            <person name="Thines Marco"/>
        </authorList>
    </citation>
    <scope>NUCLEOTIDE SEQUENCE [LARGE SCALE GENOMIC DNA]</scope>
</reference>
<name>A0A0P1ADA3_PLAHL</name>
<feature type="region of interest" description="Disordered" evidence="1">
    <location>
        <begin position="254"/>
        <end position="276"/>
    </location>
</feature>
<evidence type="ECO:0000256" key="1">
    <source>
        <dbReference type="SAM" id="MobiDB-lite"/>
    </source>
</evidence>
<dbReference type="Proteomes" id="UP000054928">
    <property type="component" value="Unassembled WGS sequence"/>
</dbReference>
<feature type="compositionally biased region" description="Low complexity" evidence="1">
    <location>
        <begin position="80"/>
        <end position="94"/>
    </location>
</feature>
<dbReference type="EMBL" id="CCYD01000337">
    <property type="protein sequence ID" value="CEG38984.1"/>
    <property type="molecule type" value="Genomic_DNA"/>
</dbReference>
<feature type="region of interest" description="Disordered" evidence="1">
    <location>
        <begin position="1"/>
        <end position="94"/>
    </location>
</feature>
<evidence type="ECO:0000313" key="3">
    <source>
        <dbReference type="Proteomes" id="UP000054928"/>
    </source>
</evidence>
<evidence type="ECO:0000313" key="2">
    <source>
        <dbReference type="EMBL" id="CEG38984.1"/>
    </source>
</evidence>
<organism evidence="2 3">
    <name type="scientific">Plasmopara halstedii</name>
    <name type="common">Downy mildew of sunflower</name>
    <dbReference type="NCBI Taxonomy" id="4781"/>
    <lineage>
        <taxon>Eukaryota</taxon>
        <taxon>Sar</taxon>
        <taxon>Stramenopiles</taxon>
        <taxon>Oomycota</taxon>
        <taxon>Peronosporomycetes</taxon>
        <taxon>Peronosporales</taxon>
        <taxon>Peronosporaceae</taxon>
        <taxon>Plasmopara</taxon>
    </lineage>
</organism>
<feature type="compositionally biased region" description="Acidic residues" evidence="1">
    <location>
        <begin position="65"/>
        <end position="77"/>
    </location>
</feature>
<keyword evidence="3" id="KW-1185">Reference proteome</keyword>
<dbReference type="AlphaFoldDB" id="A0A0P1ADA3"/>
<dbReference type="GeneID" id="36404081"/>
<proteinExistence type="predicted"/>
<accession>A0A0P1ADA3</accession>
<feature type="compositionally biased region" description="Polar residues" evidence="1">
    <location>
        <begin position="264"/>
        <end position="276"/>
    </location>
</feature>
<dbReference type="RefSeq" id="XP_024575353.1">
    <property type="nucleotide sequence ID" value="XM_024724481.1"/>
</dbReference>
<feature type="compositionally biased region" description="Low complexity" evidence="1">
    <location>
        <begin position="55"/>
        <end position="64"/>
    </location>
</feature>
<sequence>MSPSRSQTKGPEEDSEGSNIASGENKAVPLSTTSTSDSDDVIPANLSELLPVSQNNNEGGNNDNVDSDEDSAEDDPEIVTSSSPTTTSSTFSSATENQVTVTTVCGYGLWKRFAQQLQAMQPVKCTWRSVNSTEVGEIDCIDNRRILATGFEYCVTWIDDSDLILLPRDQSIEDGNAYCVKTLETCLPRYSKRELSYQASISRNAKSFIAVADGKGNACLSHAAQMALKLLGHQQESAQLRKIWAKYPQNADNSKVPLNEGVHKQNTAPMRSQRAV</sequence>
<protein>
    <submittedName>
        <fullName evidence="2">Uncharacterized protein</fullName>
    </submittedName>
</protein>